<dbReference type="Pfam" id="PF00528">
    <property type="entry name" value="BPD_transp_1"/>
    <property type="match status" value="1"/>
</dbReference>
<dbReference type="Gene3D" id="1.10.3720.10">
    <property type="entry name" value="MetI-like"/>
    <property type="match status" value="1"/>
</dbReference>
<dbReference type="SUPFAM" id="SSF161098">
    <property type="entry name" value="MetI-like"/>
    <property type="match status" value="1"/>
</dbReference>
<dbReference type="Proteomes" id="UP001304650">
    <property type="component" value="Chromosome"/>
</dbReference>
<keyword evidence="6 7" id="KW-0472">Membrane</keyword>
<dbReference type="InterPro" id="IPR035906">
    <property type="entry name" value="MetI-like_sf"/>
</dbReference>
<evidence type="ECO:0000256" key="4">
    <source>
        <dbReference type="ARBA" id="ARBA00022692"/>
    </source>
</evidence>
<dbReference type="GO" id="GO:0055085">
    <property type="term" value="P:transmembrane transport"/>
    <property type="evidence" value="ECO:0007669"/>
    <property type="project" value="InterPro"/>
</dbReference>
<keyword evidence="3" id="KW-1003">Cell membrane</keyword>
<evidence type="ECO:0000256" key="5">
    <source>
        <dbReference type="ARBA" id="ARBA00022989"/>
    </source>
</evidence>
<gene>
    <name evidence="9" type="ORF">MJB10_08400</name>
</gene>
<dbReference type="PANTHER" id="PTHR43744">
    <property type="entry name" value="ABC TRANSPORTER PERMEASE PROTEIN MG189-RELATED-RELATED"/>
    <property type="match status" value="1"/>
</dbReference>
<proteinExistence type="inferred from homology"/>
<evidence type="ECO:0000256" key="1">
    <source>
        <dbReference type="ARBA" id="ARBA00004651"/>
    </source>
</evidence>
<keyword evidence="5 7" id="KW-1133">Transmembrane helix</keyword>
<dbReference type="AlphaFoldDB" id="A0AA96RM53"/>
<evidence type="ECO:0000256" key="6">
    <source>
        <dbReference type="ARBA" id="ARBA00023136"/>
    </source>
</evidence>
<evidence type="ECO:0000256" key="2">
    <source>
        <dbReference type="ARBA" id="ARBA00022448"/>
    </source>
</evidence>
<feature type="domain" description="ABC transmembrane type-1" evidence="8">
    <location>
        <begin position="75"/>
        <end position="265"/>
    </location>
</feature>
<evidence type="ECO:0000313" key="10">
    <source>
        <dbReference type="Proteomes" id="UP001304650"/>
    </source>
</evidence>
<dbReference type="EMBL" id="CP130319">
    <property type="protein sequence ID" value="WNR46099.1"/>
    <property type="molecule type" value="Genomic_DNA"/>
</dbReference>
<accession>A0AA96RM53</accession>
<dbReference type="InterPro" id="IPR000515">
    <property type="entry name" value="MetI-like"/>
</dbReference>
<dbReference type="RefSeq" id="WP_314803432.1">
    <property type="nucleotide sequence ID" value="NZ_CP130319.1"/>
</dbReference>
<comment type="similarity">
    <text evidence="7">Belongs to the binding-protein-dependent transport system permease family.</text>
</comment>
<evidence type="ECO:0000313" key="9">
    <source>
        <dbReference type="EMBL" id="WNR46099.1"/>
    </source>
</evidence>
<protein>
    <submittedName>
        <fullName evidence="9">Carbohydrate ABC transporter permease</fullName>
    </submittedName>
</protein>
<organism evidence="9 10">
    <name type="scientific">Paenibacillus roseopurpureus</name>
    <dbReference type="NCBI Taxonomy" id="2918901"/>
    <lineage>
        <taxon>Bacteria</taxon>
        <taxon>Bacillati</taxon>
        <taxon>Bacillota</taxon>
        <taxon>Bacilli</taxon>
        <taxon>Bacillales</taxon>
        <taxon>Paenibacillaceae</taxon>
        <taxon>Paenibacillus</taxon>
    </lineage>
</organism>
<feature type="transmembrane region" description="Helical" evidence="7">
    <location>
        <begin position="12"/>
        <end position="32"/>
    </location>
</feature>
<dbReference type="KEGG" id="proo:MJB10_08400"/>
<feature type="transmembrane region" description="Helical" evidence="7">
    <location>
        <begin position="77"/>
        <end position="98"/>
    </location>
</feature>
<keyword evidence="10" id="KW-1185">Reference proteome</keyword>
<keyword evidence="4 7" id="KW-0812">Transmembrane</keyword>
<feature type="transmembrane region" description="Helical" evidence="7">
    <location>
        <begin position="258"/>
        <end position="278"/>
    </location>
</feature>
<sequence>MNIRLTSGERAFDILNILLLTLISVIAMVPIMHVVAGSFSSPQAIIHNRVSLWPVEPTLENFRIVVQTDYFWKACWMTVKVVAIGTVINMVLTVFGSYPLSKMHLRGRRLILLFIVFTMVFQAPLIPIYLVVKNLGLLNSMWSLIIPSAISAFNMMLCLTFFRSVPEELFDAAKVDGMGEFRIVWQIVIPLSKPILVTLLLFYAVGHWNNYMAPLLYITDKNLQTLQMYIYSLIAMGNSNDMAVAAASEAGIKLLPEALEMATIVLATTPIVILYPFLQKHFIKGATLGSVKE</sequence>
<dbReference type="PANTHER" id="PTHR43744:SF9">
    <property type="entry name" value="POLYGALACTURONAN_RHAMNOGALACTURONAN TRANSPORT SYSTEM PERMEASE PROTEIN YTCP"/>
    <property type="match status" value="1"/>
</dbReference>
<dbReference type="GO" id="GO:0005886">
    <property type="term" value="C:plasma membrane"/>
    <property type="evidence" value="ECO:0007669"/>
    <property type="project" value="UniProtKB-SubCell"/>
</dbReference>
<reference evidence="9" key="1">
    <citation type="submission" date="2022-02" db="EMBL/GenBank/DDBJ databases">
        <title>Paenibacillus sp. MBLB1832 Whole Genome Shotgun Sequencing.</title>
        <authorList>
            <person name="Hwang C.Y."/>
            <person name="Cho E.-S."/>
            <person name="Seo M.-J."/>
        </authorList>
    </citation>
    <scope>NUCLEOTIDE SEQUENCE</scope>
    <source>
        <strain evidence="9">MBLB1832</strain>
    </source>
</reference>
<dbReference type="PROSITE" id="PS50928">
    <property type="entry name" value="ABC_TM1"/>
    <property type="match status" value="1"/>
</dbReference>
<comment type="subcellular location">
    <subcellularLocation>
        <location evidence="1 7">Cell membrane</location>
        <topology evidence="1 7">Multi-pass membrane protein</topology>
    </subcellularLocation>
</comment>
<evidence type="ECO:0000259" key="8">
    <source>
        <dbReference type="PROSITE" id="PS50928"/>
    </source>
</evidence>
<dbReference type="CDD" id="cd06261">
    <property type="entry name" value="TM_PBP2"/>
    <property type="match status" value="1"/>
</dbReference>
<feature type="transmembrane region" description="Helical" evidence="7">
    <location>
        <begin position="144"/>
        <end position="162"/>
    </location>
</feature>
<name>A0AA96RM53_9BACL</name>
<feature type="transmembrane region" description="Helical" evidence="7">
    <location>
        <begin position="183"/>
        <end position="205"/>
    </location>
</feature>
<feature type="transmembrane region" description="Helical" evidence="7">
    <location>
        <begin position="110"/>
        <end position="132"/>
    </location>
</feature>
<keyword evidence="2 7" id="KW-0813">Transport</keyword>
<evidence type="ECO:0000256" key="7">
    <source>
        <dbReference type="RuleBase" id="RU363032"/>
    </source>
</evidence>
<evidence type="ECO:0000256" key="3">
    <source>
        <dbReference type="ARBA" id="ARBA00022475"/>
    </source>
</evidence>